<evidence type="ECO:0000256" key="22">
    <source>
        <dbReference type="ARBA" id="ARBA00047470"/>
    </source>
</evidence>
<dbReference type="FunFam" id="1.10.287.160:FF:000001">
    <property type="entry name" value="Putative serine/threonine-protein kinase N2"/>
    <property type="match status" value="1"/>
</dbReference>
<evidence type="ECO:0000256" key="25">
    <source>
        <dbReference type="SAM" id="Coils"/>
    </source>
</evidence>
<dbReference type="GO" id="GO:0031267">
    <property type="term" value="F:small GTPase binding"/>
    <property type="evidence" value="ECO:0007669"/>
    <property type="project" value="InterPro"/>
</dbReference>
<dbReference type="PROSITE" id="PS51285">
    <property type="entry name" value="AGC_KINASE_CTER"/>
    <property type="match status" value="1"/>
</dbReference>
<sequence>MSRLINRIRSMIHTKRQPNRDDTSDSVSGSSVSQSQSVRRFHSLPRRRRRCSGNSTVRRSSSSLWDRMMNNVFGTADDQGYAEDDGTQYIDSVNGSRYEISGEGEYIKHPVLYELSHKYGFTENLPESCMSIRLEEIKEAIRREIRKELKIKEGAEKLREVAKDRRSLSDVAVLVKKSKSKLAELKSELQELESQILLTSANTAVNSNGQESIHASIDPNGGLIIGGALGGGVGGGGNGPSTANDKVLTSLEKQLQIEIKVKTGAENMIQSLGAGCDKKLLAEAHQMLADSRAKIEFLRLRIIKVKQNREQADRLKATRLLMDDGQPQSLETTLEERISELRHRLHIEAAVVDGAKNVIRTLQTANRAPDKKALQEASGRLSESTRKLDLLRYSLDLRRLELPADSPAAQQLKAELQILQQSTSPGPVTYTSLQTGQGGILGGKPYQSVSSLGRCASVTGKLEVRLMGCQDLLEDVPGRSRRDKDNSSSPGDLRSFVKGVTSRSSSKSYSVKDETSLEIMAAIKLDNITVGQTSWKPCSQQAWDQRFSIDLDRSRELEIGVFWRDWRSLCAVKVLRLEEFIDDVRHGMALQLEPQGLLFAEIKFLNPMISQKPKLRRQRMIFNRQQAKNIPRAKQMNINVATWGRLLKRNAPNHVHMGSSDVTGATAGSALATGRDSESPISRTPSSDALVEPEPYTPGEQAQNLEFNPDAGMHEHVETPGEYPDPAASGLSGMRPLSMHMQGISVLPPDSPPVSAAAAAAAGRPNSLIIQMPPQAAGAKVPAVIGGRTAAPTTAPPPPPLLKSTTNTPVLDQELQHDPAQTQSSNRFGAAVEDLSRPSAVEQQLHRPVLTLPPVVLLGGREEDRSVPPSPLVEYPEDDDEYLYRADGGRGSQNMLLQSSHSSSAGDRFCVEVIPQLGKLYVGNNQQQQQYGQQPSPIIQEPPTPTIYGNSAAAGAPQFPQPTQRQDKLIQPGQQPIYANQYELNVAKAAAAASVYTPTTSSSSTSNTSSQQGQGQGQRKNVARGLQFHEGSGRLGKQQPPPNAGMLSMDNFRLLSVLGRGHFGKVILSQLRSNNQYYAIKALKKGDIIARDEVESLLSEKRIFEVANAMRHPFLVNLYSCFQTDQHVCFVMEYAAGGDLMMHIHTDVFLEPRAVFYAACVVLGLQYLHENKIIYRDLKLDNLLLDTDGYVKIADFGLCKEGMGFGDRTGTFCGTPEFLAPEVLTETSYTRAVDWWGLGVLIFEMLVGESPFPGDDEEEVFDSIVNDEVRYPRFLSLEAIAVMRRLLRKNPERRLGSSERDAEDVKKQAFFRSIVWDDLLLRKVKPPFVPTINHLEDVSNFDEEFTSEKAQLTPPKEPRHLSEDEQVLFQDFSYTAEWC</sequence>
<comment type="catalytic activity">
    <reaction evidence="21">
        <text>L-threonyl-[protein] + ATP = O-phospho-L-threonyl-[protein] + ADP + H(+)</text>
        <dbReference type="Rhea" id="RHEA:46608"/>
        <dbReference type="Rhea" id="RHEA-COMP:11060"/>
        <dbReference type="Rhea" id="RHEA-COMP:11605"/>
        <dbReference type="ChEBI" id="CHEBI:15378"/>
        <dbReference type="ChEBI" id="CHEBI:30013"/>
        <dbReference type="ChEBI" id="CHEBI:30616"/>
        <dbReference type="ChEBI" id="CHEBI:61977"/>
        <dbReference type="ChEBI" id="CHEBI:456216"/>
        <dbReference type="EC" id="2.7.11.13"/>
    </reaction>
</comment>
<dbReference type="InterPro" id="IPR000719">
    <property type="entry name" value="Prot_kinase_dom"/>
</dbReference>
<reference evidence="30 31" key="1">
    <citation type="submission" date="2024-02" db="EMBL/GenBank/DDBJ databases">
        <title>A chromosome-level genome assembly of Drosophila madeirensis, a fruit fly species endemic to Madeira island.</title>
        <authorList>
            <person name="Tomihara K."/>
            <person name="Llopart A."/>
            <person name="Yamamoto D."/>
        </authorList>
    </citation>
    <scope>NUCLEOTIDE SEQUENCE [LARGE SCALE GENOMIC DNA]</scope>
    <source>
        <strain evidence="30 31">RF1</strain>
    </source>
</reference>
<dbReference type="InterPro" id="IPR037313">
    <property type="entry name" value="PKN_HR1_1"/>
</dbReference>
<evidence type="ECO:0000256" key="7">
    <source>
        <dbReference type="ARBA" id="ARBA00012429"/>
    </source>
</evidence>
<keyword evidence="8" id="KW-0963">Cytoplasm</keyword>
<evidence type="ECO:0000256" key="19">
    <source>
        <dbReference type="ARBA" id="ARBA00023163"/>
    </source>
</evidence>
<dbReference type="CDD" id="cd11622">
    <property type="entry name" value="HR1_PKN_1"/>
    <property type="match status" value="1"/>
</dbReference>
<dbReference type="CDD" id="cd05589">
    <property type="entry name" value="STKc_PKN"/>
    <property type="match status" value="1"/>
</dbReference>
<evidence type="ECO:0000256" key="26">
    <source>
        <dbReference type="SAM" id="MobiDB-lite"/>
    </source>
</evidence>
<evidence type="ECO:0000256" key="21">
    <source>
        <dbReference type="ARBA" id="ARBA00047272"/>
    </source>
</evidence>
<evidence type="ECO:0000256" key="24">
    <source>
        <dbReference type="PROSITE-ProRule" id="PRU10141"/>
    </source>
</evidence>
<evidence type="ECO:0000256" key="1">
    <source>
        <dbReference type="ARBA" id="ARBA00004123"/>
    </source>
</evidence>
<dbReference type="GO" id="GO:0005524">
    <property type="term" value="F:ATP binding"/>
    <property type="evidence" value="ECO:0007669"/>
    <property type="project" value="UniProtKB-UniRule"/>
</dbReference>
<dbReference type="InterPro" id="IPR000008">
    <property type="entry name" value="C2_dom"/>
</dbReference>
<dbReference type="SMART" id="SM00239">
    <property type="entry name" value="C2"/>
    <property type="match status" value="1"/>
</dbReference>
<keyword evidence="19" id="KW-0804">Transcription</keyword>
<dbReference type="GO" id="GO:0005634">
    <property type="term" value="C:nucleus"/>
    <property type="evidence" value="ECO:0007669"/>
    <property type="project" value="UniProtKB-SubCell"/>
</dbReference>
<feature type="region of interest" description="Disordered" evidence="26">
    <location>
        <begin position="1"/>
        <end position="58"/>
    </location>
</feature>
<dbReference type="Gene3D" id="1.10.287.160">
    <property type="entry name" value="HR1 repeat"/>
    <property type="match status" value="3"/>
</dbReference>
<feature type="compositionally biased region" description="Low complexity" evidence="26">
    <location>
        <begin position="25"/>
        <end position="38"/>
    </location>
</feature>
<dbReference type="SMART" id="SM00742">
    <property type="entry name" value="Hr1"/>
    <property type="match status" value="3"/>
</dbReference>
<dbReference type="Pfam" id="PF00433">
    <property type="entry name" value="Pkinase_C"/>
    <property type="match status" value="1"/>
</dbReference>
<evidence type="ECO:0000256" key="12">
    <source>
        <dbReference type="ARBA" id="ARBA00022737"/>
    </source>
</evidence>
<feature type="domain" description="REM-1" evidence="29">
    <location>
        <begin position="324"/>
        <end position="404"/>
    </location>
</feature>
<dbReference type="InterPro" id="IPR008271">
    <property type="entry name" value="Ser/Thr_kinase_AS"/>
</dbReference>
<feature type="region of interest" description="Disordered" evidence="26">
    <location>
        <begin position="654"/>
        <end position="700"/>
    </location>
</feature>
<feature type="domain" description="REM-1" evidence="29">
    <location>
        <begin position="124"/>
        <end position="198"/>
    </location>
</feature>
<evidence type="ECO:0000256" key="9">
    <source>
        <dbReference type="ARBA" id="ARBA00022527"/>
    </source>
</evidence>
<dbReference type="SUPFAM" id="SSF56112">
    <property type="entry name" value="Protein kinase-like (PK-like)"/>
    <property type="match status" value="1"/>
</dbReference>
<proteinExistence type="inferred from homology"/>
<dbReference type="FunFam" id="1.10.510.10:FF:000038">
    <property type="entry name" value="serine/threonine-protein kinase N2 isoform X1"/>
    <property type="match status" value="1"/>
</dbReference>
<dbReference type="GO" id="GO:0032154">
    <property type="term" value="C:cleavage furrow"/>
    <property type="evidence" value="ECO:0007669"/>
    <property type="project" value="UniProtKB-SubCell"/>
</dbReference>
<feature type="region of interest" description="Disordered" evidence="26">
    <location>
        <begin position="925"/>
        <end position="968"/>
    </location>
</feature>
<evidence type="ECO:0000259" key="29">
    <source>
        <dbReference type="PROSITE" id="PS51860"/>
    </source>
</evidence>
<feature type="domain" description="AGC-kinase C-terminal" evidence="28">
    <location>
        <begin position="1312"/>
        <end position="1379"/>
    </location>
</feature>
<keyword evidence="18" id="KW-0472">Membrane</keyword>
<evidence type="ECO:0000256" key="14">
    <source>
        <dbReference type="ARBA" id="ARBA00022777"/>
    </source>
</evidence>
<feature type="binding site" evidence="24">
    <location>
        <position position="1081"/>
    </location>
    <ligand>
        <name>ATP</name>
        <dbReference type="ChEBI" id="CHEBI:30616"/>
    </ligand>
</feature>
<dbReference type="PROSITE" id="PS50011">
    <property type="entry name" value="PROTEIN_KINASE_DOM"/>
    <property type="match status" value="1"/>
</dbReference>
<keyword evidence="14 30" id="KW-0418">Kinase</keyword>
<feature type="compositionally biased region" description="Basic residues" evidence="26">
    <location>
        <begin position="39"/>
        <end position="51"/>
    </location>
</feature>
<keyword evidence="10" id="KW-0597">Phosphoprotein</keyword>
<comment type="similarity">
    <text evidence="6">Belongs to the protein kinase superfamily. AGC Ser/Thr protein kinase family. PKC subfamily.</text>
</comment>
<evidence type="ECO:0000256" key="2">
    <source>
        <dbReference type="ARBA" id="ARBA00004214"/>
    </source>
</evidence>
<evidence type="ECO:0000259" key="28">
    <source>
        <dbReference type="PROSITE" id="PS51285"/>
    </source>
</evidence>
<keyword evidence="15 24" id="KW-0067">ATP-binding</keyword>
<evidence type="ECO:0000259" key="27">
    <source>
        <dbReference type="PROSITE" id="PS50011"/>
    </source>
</evidence>
<comment type="subcellular location">
    <subcellularLocation>
        <location evidence="5">Cleavage furrow</location>
    </subcellularLocation>
    <subcellularLocation>
        <location evidence="4">Cytoplasm</location>
    </subcellularLocation>
    <subcellularLocation>
        <location evidence="3">Membrane</location>
    </subcellularLocation>
    <subcellularLocation>
        <location evidence="2">Midbody</location>
    </subcellularLocation>
    <subcellularLocation>
        <location evidence="1">Nucleus</location>
    </subcellularLocation>
</comment>
<dbReference type="PROSITE" id="PS00108">
    <property type="entry name" value="PROTEIN_KINASE_ST"/>
    <property type="match status" value="1"/>
</dbReference>
<dbReference type="InterPro" id="IPR036274">
    <property type="entry name" value="HR1_rpt_sf"/>
</dbReference>
<evidence type="ECO:0000256" key="8">
    <source>
        <dbReference type="ARBA" id="ARBA00022490"/>
    </source>
</evidence>
<feature type="compositionally biased region" description="Low complexity" evidence="26">
    <location>
        <begin position="663"/>
        <end position="674"/>
    </location>
</feature>
<keyword evidence="9" id="KW-0723">Serine/threonine-protein kinase</keyword>
<evidence type="ECO:0000256" key="5">
    <source>
        <dbReference type="ARBA" id="ARBA00004626"/>
    </source>
</evidence>
<name>A0AAU9GF05_DROMD</name>
<dbReference type="GO" id="GO:0004697">
    <property type="term" value="F:diacylglycerol-dependent serine/threonine kinase activity"/>
    <property type="evidence" value="ECO:0007669"/>
    <property type="project" value="UniProtKB-EC"/>
</dbReference>
<dbReference type="FunFam" id="3.30.200.20:FF:000058">
    <property type="entry name" value="Putative serine/threonine-protein kinase N2"/>
    <property type="match status" value="1"/>
</dbReference>
<protein>
    <recommendedName>
        <fullName evidence="7">protein kinase C</fullName>
        <ecNumber evidence="7">2.7.11.13</ecNumber>
    </recommendedName>
</protein>
<dbReference type="PROSITE" id="PS51860">
    <property type="entry name" value="REM_1"/>
    <property type="match status" value="3"/>
</dbReference>
<comment type="catalytic activity">
    <reaction evidence="22">
        <text>L-seryl-[protein] + ATP = O-phospho-L-seryl-[protein] + ADP + H(+)</text>
        <dbReference type="Rhea" id="RHEA:17989"/>
        <dbReference type="Rhea" id="RHEA-COMP:9863"/>
        <dbReference type="Rhea" id="RHEA-COMP:11604"/>
        <dbReference type="ChEBI" id="CHEBI:15378"/>
        <dbReference type="ChEBI" id="CHEBI:29999"/>
        <dbReference type="ChEBI" id="CHEBI:30616"/>
        <dbReference type="ChEBI" id="CHEBI:83421"/>
        <dbReference type="ChEBI" id="CHEBI:456216"/>
        <dbReference type="EC" id="2.7.11.13"/>
    </reaction>
</comment>
<dbReference type="CDD" id="cd11625">
    <property type="entry name" value="HR1_PKN_3"/>
    <property type="match status" value="1"/>
</dbReference>
<evidence type="ECO:0000256" key="16">
    <source>
        <dbReference type="ARBA" id="ARBA00023015"/>
    </source>
</evidence>
<feature type="coiled-coil region" evidence="25">
    <location>
        <begin position="175"/>
        <end position="202"/>
    </location>
</feature>
<dbReference type="InterPro" id="IPR000961">
    <property type="entry name" value="AGC-kinase_C"/>
</dbReference>
<evidence type="ECO:0000256" key="23">
    <source>
        <dbReference type="PROSITE-ProRule" id="PRU01207"/>
    </source>
</evidence>
<keyword evidence="20" id="KW-0539">Nucleus</keyword>
<evidence type="ECO:0000256" key="20">
    <source>
        <dbReference type="ARBA" id="ARBA00023242"/>
    </source>
</evidence>
<dbReference type="SUPFAM" id="SSF46585">
    <property type="entry name" value="HR1 repeat"/>
    <property type="match status" value="3"/>
</dbReference>
<dbReference type="InterPro" id="IPR011009">
    <property type="entry name" value="Kinase-like_dom_sf"/>
</dbReference>
<dbReference type="InterPro" id="IPR035892">
    <property type="entry name" value="C2_domain_sf"/>
</dbReference>
<feature type="domain" description="Protein kinase" evidence="27">
    <location>
        <begin position="1052"/>
        <end position="1311"/>
    </location>
</feature>
<dbReference type="PROSITE" id="PS00107">
    <property type="entry name" value="PROTEIN_KINASE_ATP"/>
    <property type="match status" value="1"/>
</dbReference>
<keyword evidence="31" id="KW-1185">Reference proteome</keyword>
<dbReference type="SMART" id="SM00133">
    <property type="entry name" value="S_TK_X"/>
    <property type="match status" value="1"/>
</dbReference>
<evidence type="ECO:0000256" key="18">
    <source>
        <dbReference type="ARBA" id="ARBA00023136"/>
    </source>
</evidence>
<evidence type="ECO:0000313" key="30">
    <source>
        <dbReference type="EMBL" id="BFG06292.1"/>
    </source>
</evidence>
<dbReference type="GO" id="GO:0005737">
    <property type="term" value="C:cytoplasm"/>
    <property type="evidence" value="ECO:0007669"/>
    <property type="project" value="UniProtKB-SubCell"/>
</dbReference>
<evidence type="ECO:0000256" key="3">
    <source>
        <dbReference type="ARBA" id="ARBA00004370"/>
    </source>
</evidence>
<organism evidence="30 31">
    <name type="scientific">Drosophila madeirensis</name>
    <name type="common">Fruit fly</name>
    <dbReference type="NCBI Taxonomy" id="30013"/>
    <lineage>
        <taxon>Eukaryota</taxon>
        <taxon>Metazoa</taxon>
        <taxon>Ecdysozoa</taxon>
        <taxon>Arthropoda</taxon>
        <taxon>Hexapoda</taxon>
        <taxon>Insecta</taxon>
        <taxon>Pterygota</taxon>
        <taxon>Neoptera</taxon>
        <taxon>Endopterygota</taxon>
        <taxon>Diptera</taxon>
        <taxon>Brachycera</taxon>
        <taxon>Muscomorpha</taxon>
        <taxon>Ephydroidea</taxon>
        <taxon>Drosophilidae</taxon>
        <taxon>Drosophila</taxon>
        <taxon>Sophophora</taxon>
    </lineage>
</organism>
<dbReference type="Proteomes" id="UP001500889">
    <property type="component" value="Chromosome E"/>
</dbReference>
<dbReference type="CDD" id="cd11623">
    <property type="entry name" value="HR1_PKN_2"/>
    <property type="match status" value="1"/>
</dbReference>
<evidence type="ECO:0000256" key="4">
    <source>
        <dbReference type="ARBA" id="ARBA00004496"/>
    </source>
</evidence>
<keyword evidence="17 23" id="KW-0175">Coiled coil</keyword>
<evidence type="ECO:0000256" key="6">
    <source>
        <dbReference type="ARBA" id="ARBA00005490"/>
    </source>
</evidence>
<dbReference type="FunFam" id="1.10.287.160:FF:000002">
    <property type="entry name" value="Putative serine/threonine-protein kinase N2"/>
    <property type="match status" value="1"/>
</dbReference>
<dbReference type="FunFam" id="1.10.287.160:FF:000008">
    <property type="entry name" value="serine/threonine-protein kinase N isoform X4"/>
    <property type="match status" value="1"/>
</dbReference>
<evidence type="ECO:0000256" key="13">
    <source>
        <dbReference type="ARBA" id="ARBA00022741"/>
    </source>
</evidence>
<dbReference type="SUPFAM" id="SSF49562">
    <property type="entry name" value="C2 domain (Calcium/lipid-binding domain, CaLB)"/>
    <property type="match status" value="1"/>
</dbReference>
<feature type="compositionally biased region" description="Basic and acidic residues" evidence="26">
    <location>
        <begin position="476"/>
        <end position="486"/>
    </location>
</feature>
<dbReference type="GO" id="GO:0007165">
    <property type="term" value="P:signal transduction"/>
    <property type="evidence" value="ECO:0007669"/>
    <property type="project" value="InterPro"/>
</dbReference>
<keyword evidence="11" id="KW-0808">Transferase</keyword>
<dbReference type="InterPro" id="IPR011072">
    <property type="entry name" value="HR1_rho-bd"/>
</dbReference>
<gene>
    <name evidence="30" type="ORF">DMAD_04829</name>
</gene>
<dbReference type="Pfam" id="PF02185">
    <property type="entry name" value="HR1"/>
    <property type="match status" value="3"/>
</dbReference>
<keyword evidence="13 24" id="KW-0547">Nucleotide-binding</keyword>
<feature type="compositionally biased region" description="Low complexity" evidence="26">
    <location>
        <begin position="925"/>
        <end position="939"/>
    </location>
</feature>
<dbReference type="EC" id="2.7.11.13" evidence="7"/>
<dbReference type="EMBL" id="AP029267">
    <property type="protein sequence ID" value="BFG06292.1"/>
    <property type="molecule type" value="Genomic_DNA"/>
</dbReference>
<evidence type="ECO:0000256" key="11">
    <source>
        <dbReference type="ARBA" id="ARBA00022679"/>
    </source>
</evidence>
<feature type="region of interest" description="Disordered" evidence="26">
    <location>
        <begin position="476"/>
        <end position="499"/>
    </location>
</feature>
<evidence type="ECO:0000256" key="10">
    <source>
        <dbReference type="ARBA" id="ARBA00022553"/>
    </source>
</evidence>
<evidence type="ECO:0000256" key="17">
    <source>
        <dbReference type="ARBA" id="ARBA00023054"/>
    </source>
</evidence>
<dbReference type="InterPro" id="IPR017892">
    <property type="entry name" value="Pkinase_C"/>
</dbReference>
<keyword evidence="12" id="KW-0677">Repeat</keyword>
<feature type="domain" description="REM-1" evidence="29">
    <location>
        <begin position="228"/>
        <end position="311"/>
    </location>
</feature>
<dbReference type="SMART" id="SM00220">
    <property type="entry name" value="S_TKc"/>
    <property type="match status" value="1"/>
</dbReference>
<feature type="compositionally biased region" description="Low complexity" evidence="26">
    <location>
        <begin position="998"/>
        <end position="1013"/>
    </location>
</feature>
<evidence type="ECO:0000313" key="31">
    <source>
        <dbReference type="Proteomes" id="UP001500889"/>
    </source>
</evidence>
<dbReference type="PANTHER" id="PTHR24351">
    <property type="entry name" value="RIBOSOMAL PROTEIN S6 KINASE"/>
    <property type="match status" value="1"/>
</dbReference>
<dbReference type="Gene3D" id="1.10.510.10">
    <property type="entry name" value="Transferase(Phosphotransferase) domain 1"/>
    <property type="match status" value="1"/>
</dbReference>
<evidence type="ECO:0000256" key="15">
    <source>
        <dbReference type="ARBA" id="ARBA00022840"/>
    </source>
</evidence>
<dbReference type="Pfam" id="PF00069">
    <property type="entry name" value="Pkinase"/>
    <property type="match status" value="1"/>
</dbReference>
<dbReference type="InterPro" id="IPR017441">
    <property type="entry name" value="Protein_kinase_ATP_BS"/>
</dbReference>
<dbReference type="GO" id="GO:0030496">
    <property type="term" value="C:midbody"/>
    <property type="evidence" value="ECO:0007669"/>
    <property type="project" value="UniProtKB-SubCell"/>
</dbReference>
<accession>A0AAU9GF05</accession>
<dbReference type="Gene3D" id="3.30.200.20">
    <property type="entry name" value="Phosphorylase Kinase, domain 1"/>
    <property type="match status" value="1"/>
</dbReference>
<keyword evidence="16" id="KW-0805">Transcription regulation</keyword>
<feature type="region of interest" description="Disordered" evidence="26">
    <location>
        <begin position="998"/>
        <end position="1022"/>
    </location>
</feature>